<dbReference type="PROSITE" id="PS00374">
    <property type="entry name" value="MGMT"/>
    <property type="match status" value="1"/>
</dbReference>
<accession>A0A417YWC7</accession>
<name>A0A417YWC7_9BACI</name>
<keyword evidence="5 11" id="KW-0808">Transferase</keyword>
<feature type="domain" description="Methylated-DNA-[protein]-cysteine S-methyltransferase DNA binding" evidence="9">
    <location>
        <begin position="90"/>
        <end position="169"/>
    </location>
</feature>
<dbReference type="AlphaFoldDB" id="A0A417YWC7"/>
<evidence type="ECO:0000313" key="12">
    <source>
        <dbReference type="Proteomes" id="UP000284416"/>
    </source>
</evidence>
<dbReference type="PANTHER" id="PTHR10815:SF12">
    <property type="entry name" value="METHYLATED-DNA--PROTEIN-CYSTEINE METHYLTRANSFERASE, INDUCIBLE"/>
    <property type="match status" value="1"/>
</dbReference>
<feature type="domain" description="Methylguanine DNA methyltransferase ribonuclease-like" evidence="10">
    <location>
        <begin position="8"/>
        <end position="85"/>
    </location>
</feature>
<dbReference type="GO" id="GO:0003908">
    <property type="term" value="F:methylated-DNA-[protein]-cysteine S-methyltransferase activity"/>
    <property type="evidence" value="ECO:0007669"/>
    <property type="project" value="UniProtKB-EC"/>
</dbReference>
<dbReference type="SUPFAM" id="SSF46767">
    <property type="entry name" value="Methylated DNA-protein cysteine methyltransferase, C-terminal domain"/>
    <property type="match status" value="1"/>
</dbReference>
<dbReference type="InterPro" id="IPR001497">
    <property type="entry name" value="MethylDNA_cys_MeTrfase_AS"/>
</dbReference>
<dbReference type="NCBIfam" id="TIGR00589">
    <property type="entry name" value="ogt"/>
    <property type="match status" value="1"/>
</dbReference>
<dbReference type="InterPro" id="IPR036388">
    <property type="entry name" value="WH-like_DNA-bd_sf"/>
</dbReference>
<evidence type="ECO:0000256" key="4">
    <source>
        <dbReference type="ARBA" id="ARBA00022603"/>
    </source>
</evidence>
<dbReference type="OrthoDB" id="9802228at2"/>
<evidence type="ECO:0000256" key="2">
    <source>
        <dbReference type="ARBA" id="ARBA00008711"/>
    </source>
</evidence>
<sequence length="173" mass="18663">MANSPKSIYWSMFENKIGPMVVAATEKGLCYVGSPGKGIGELEKWAVKYYPGSSLNENEEVVKIYTAELAEYLEGKKQSFSGTLDFKGTPFQESIWAALREIPYGKTTSYSEIAQLIGKPAAVRAVGTAIGANPLLIAIPCHRVIGKSGAITGYRGGLEMKQHLLQLESAGTK</sequence>
<dbReference type="InterPro" id="IPR008332">
    <property type="entry name" value="MethylG_MeTrfase_N"/>
</dbReference>
<dbReference type="SUPFAM" id="SSF53155">
    <property type="entry name" value="Methylated DNA-protein cysteine methyltransferase domain"/>
    <property type="match status" value="1"/>
</dbReference>
<keyword evidence="4 11" id="KW-0489">Methyltransferase</keyword>
<protein>
    <recommendedName>
        <fullName evidence="3">methylated-DNA--[protein]-cysteine S-methyltransferase</fullName>
        <ecNumber evidence="3">2.1.1.63</ecNumber>
    </recommendedName>
</protein>
<keyword evidence="6" id="KW-0227">DNA damage</keyword>
<evidence type="ECO:0000259" key="9">
    <source>
        <dbReference type="Pfam" id="PF01035"/>
    </source>
</evidence>
<dbReference type="Proteomes" id="UP000284416">
    <property type="component" value="Unassembled WGS sequence"/>
</dbReference>
<proteinExistence type="inferred from homology"/>
<dbReference type="InterPro" id="IPR036217">
    <property type="entry name" value="MethylDNA_cys_MeTrfase_DNAb"/>
</dbReference>
<dbReference type="CDD" id="cd06445">
    <property type="entry name" value="ATase"/>
    <property type="match status" value="1"/>
</dbReference>
<evidence type="ECO:0000256" key="3">
    <source>
        <dbReference type="ARBA" id="ARBA00011918"/>
    </source>
</evidence>
<dbReference type="FunFam" id="1.10.10.10:FF:000214">
    <property type="entry name" value="Methylated-DNA--protein-cysteine methyltransferase"/>
    <property type="match status" value="1"/>
</dbReference>
<dbReference type="Pfam" id="PF02870">
    <property type="entry name" value="Methyltransf_1N"/>
    <property type="match status" value="1"/>
</dbReference>
<evidence type="ECO:0000256" key="1">
    <source>
        <dbReference type="ARBA" id="ARBA00001286"/>
    </source>
</evidence>
<gene>
    <name evidence="11" type="ORF">D1B31_08345</name>
</gene>
<dbReference type="GO" id="GO:0032259">
    <property type="term" value="P:methylation"/>
    <property type="evidence" value="ECO:0007669"/>
    <property type="project" value="UniProtKB-KW"/>
</dbReference>
<organism evidence="11 12">
    <name type="scientific">Neobacillus notoginsengisoli</name>
    <dbReference type="NCBI Taxonomy" id="1578198"/>
    <lineage>
        <taxon>Bacteria</taxon>
        <taxon>Bacillati</taxon>
        <taxon>Bacillota</taxon>
        <taxon>Bacilli</taxon>
        <taxon>Bacillales</taxon>
        <taxon>Bacillaceae</taxon>
        <taxon>Neobacillus</taxon>
    </lineage>
</organism>
<dbReference type="RefSeq" id="WP_118920292.1">
    <property type="nucleotide sequence ID" value="NZ_QWEG01000004.1"/>
</dbReference>
<dbReference type="Gene3D" id="3.30.160.70">
    <property type="entry name" value="Methylated DNA-protein cysteine methyltransferase domain"/>
    <property type="match status" value="1"/>
</dbReference>
<comment type="caution">
    <text evidence="11">The sequence shown here is derived from an EMBL/GenBank/DDBJ whole genome shotgun (WGS) entry which is preliminary data.</text>
</comment>
<evidence type="ECO:0000259" key="10">
    <source>
        <dbReference type="Pfam" id="PF02870"/>
    </source>
</evidence>
<comment type="catalytic activity">
    <reaction evidence="8">
        <text>a 6-O-methyl-2'-deoxyguanosine in DNA + L-cysteinyl-[protein] = S-methyl-L-cysteinyl-[protein] + a 2'-deoxyguanosine in DNA</text>
        <dbReference type="Rhea" id="RHEA:24000"/>
        <dbReference type="Rhea" id="RHEA-COMP:10131"/>
        <dbReference type="Rhea" id="RHEA-COMP:10132"/>
        <dbReference type="Rhea" id="RHEA-COMP:11367"/>
        <dbReference type="Rhea" id="RHEA-COMP:11368"/>
        <dbReference type="ChEBI" id="CHEBI:29950"/>
        <dbReference type="ChEBI" id="CHEBI:82612"/>
        <dbReference type="ChEBI" id="CHEBI:85445"/>
        <dbReference type="ChEBI" id="CHEBI:85448"/>
        <dbReference type="EC" id="2.1.1.63"/>
    </reaction>
</comment>
<dbReference type="EC" id="2.1.1.63" evidence="3"/>
<evidence type="ECO:0000256" key="8">
    <source>
        <dbReference type="ARBA" id="ARBA00049348"/>
    </source>
</evidence>
<evidence type="ECO:0000256" key="7">
    <source>
        <dbReference type="ARBA" id="ARBA00023204"/>
    </source>
</evidence>
<dbReference type="PANTHER" id="PTHR10815">
    <property type="entry name" value="METHYLATED-DNA--PROTEIN-CYSTEINE METHYLTRANSFERASE"/>
    <property type="match status" value="1"/>
</dbReference>
<dbReference type="InterPro" id="IPR014048">
    <property type="entry name" value="MethylDNA_cys_MeTrfase_DNA-bd"/>
</dbReference>
<reference evidence="11 12" key="1">
    <citation type="journal article" date="2017" name="Int. J. Syst. Evol. Microbiol.">
        <title>Bacillus notoginsengisoli sp. nov., a novel bacterium isolated from the rhizosphere of Panax notoginseng.</title>
        <authorList>
            <person name="Zhang M.Y."/>
            <person name="Cheng J."/>
            <person name="Cai Y."/>
            <person name="Zhang T.Y."/>
            <person name="Wu Y.Y."/>
            <person name="Manikprabhu D."/>
            <person name="Li W.J."/>
            <person name="Zhang Y.X."/>
        </authorList>
    </citation>
    <scope>NUCLEOTIDE SEQUENCE [LARGE SCALE GENOMIC DNA]</scope>
    <source>
        <strain evidence="11 12">JCM 30743</strain>
    </source>
</reference>
<dbReference type="Pfam" id="PF01035">
    <property type="entry name" value="DNA_binding_1"/>
    <property type="match status" value="1"/>
</dbReference>
<dbReference type="GO" id="GO:0006281">
    <property type="term" value="P:DNA repair"/>
    <property type="evidence" value="ECO:0007669"/>
    <property type="project" value="UniProtKB-KW"/>
</dbReference>
<dbReference type="Gene3D" id="1.10.10.10">
    <property type="entry name" value="Winged helix-like DNA-binding domain superfamily/Winged helix DNA-binding domain"/>
    <property type="match status" value="1"/>
</dbReference>
<dbReference type="EMBL" id="QWEG01000004">
    <property type="protein sequence ID" value="RHW41710.1"/>
    <property type="molecule type" value="Genomic_DNA"/>
</dbReference>
<evidence type="ECO:0000313" key="11">
    <source>
        <dbReference type="EMBL" id="RHW41710.1"/>
    </source>
</evidence>
<keyword evidence="7" id="KW-0234">DNA repair</keyword>
<dbReference type="InterPro" id="IPR036631">
    <property type="entry name" value="MGMT_N_sf"/>
</dbReference>
<keyword evidence="12" id="KW-1185">Reference proteome</keyword>
<comment type="similarity">
    <text evidence="2">Belongs to the MGMT family.</text>
</comment>
<evidence type="ECO:0000256" key="6">
    <source>
        <dbReference type="ARBA" id="ARBA00022763"/>
    </source>
</evidence>
<comment type="catalytic activity">
    <reaction evidence="1">
        <text>a 4-O-methyl-thymidine in DNA + L-cysteinyl-[protein] = a thymidine in DNA + S-methyl-L-cysteinyl-[protein]</text>
        <dbReference type="Rhea" id="RHEA:53428"/>
        <dbReference type="Rhea" id="RHEA-COMP:10131"/>
        <dbReference type="Rhea" id="RHEA-COMP:10132"/>
        <dbReference type="Rhea" id="RHEA-COMP:13555"/>
        <dbReference type="Rhea" id="RHEA-COMP:13556"/>
        <dbReference type="ChEBI" id="CHEBI:29950"/>
        <dbReference type="ChEBI" id="CHEBI:82612"/>
        <dbReference type="ChEBI" id="CHEBI:137386"/>
        <dbReference type="ChEBI" id="CHEBI:137387"/>
        <dbReference type="EC" id="2.1.1.63"/>
    </reaction>
</comment>
<evidence type="ECO:0000256" key="5">
    <source>
        <dbReference type="ARBA" id="ARBA00022679"/>
    </source>
</evidence>